<evidence type="ECO:0000313" key="1">
    <source>
        <dbReference type="EMBL" id="UQC76733.1"/>
    </source>
</evidence>
<dbReference type="KEGG" id="clup:CLUP02_18248"/>
<dbReference type="Proteomes" id="UP000830671">
    <property type="component" value="Chromosome 10"/>
</dbReference>
<dbReference type="EMBL" id="CP019472">
    <property type="protein sequence ID" value="UQC76733.1"/>
    <property type="molecule type" value="Genomic_DNA"/>
</dbReference>
<gene>
    <name evidence="1" type="ORF">CLUP02_18248</name>
</gene>
<evidence type="ECO:0000313" key="2">
    <source>
        <dbReference type="Proteomes" id="UP000830671"/>
    </source>
</evidence>
<organism evidence="1 2">
    <name type="scientific">Colletotrichum lupini</name>
    <dbReference type="NCBI Taxonomy" id="145971"/>
    <lineage>
        <taxon>Eukaryota</taxon>
        <taxon>Fungi</taxon>
        <taxon>Dikarya</taxon>
        <taxon>Ascomycota</taxon>
        <taxon>Pezizomycotina</taxon>
        <taxon>Sordariomycetes</taxon>
        <taxon>Hypocreomycetidae</taxon>
        <taxon>Glomerellales</taxon>
        <taxon>Glomerellaceae</taxon>
        <taxon>Colletotrichum</taxon>
        <taxon>Colletotrichum acutatum species complex</taxon>
    </lineage>
</organism>
<accession>A0A9Q8WAL1</accession>
<sequence length="372" mass="41671">MAPGSLIVGIRLPASKVQNQCRLESVTKPDFGLRGCRNTYCSIASTKQHLRGDREAWDLGLIILNFCFRYTSAERSLNAPLTIDLFVGLCHLTALTNICVPPSNETAVHVTSARLVRRGQVKLCARWRRIGSYCIWNSLAPSFVSRTSAHTEINAIATRPDEQTCEIFDQIHFEGLRHSIIHIWRRLQHNGCLVTSISHLTKVIVAIPKLSVDRTTRRMEFNYHQATSELLTISQPRQTEVRKVNTGGEPRQTVGDGEHPTIRTESEVTVVLGLAGLKFPAGYGAVAGYLRGAGSISFRASSSSTATPKLSEYGKYRRQNPNKNMFKPNRGLLIMMQSNQSKTFRAHDSSRLFNSRFLPFTHDSTRLKPINH</sequence>
<proteinExistence type="predicted"/>
<dbReference type="AlphaFoldDB" id="A0A9Q8WAL1"/>
<dbReference type="RefSeq" id="XP_049138374.1">
    <property type="nucleotide sequence ID" value="XM_049297150.1"/>
</dbReference>
<keyword evidence="2" id="KW-1185">Reference proteome</keyword>
<dbReference type="GeneID" id="73352160"/>
<protein>
    <submittedName>
        <fullName evidence="1">Uncharacterized protein</fullName>
    </submittedName>
</protein>
<name>A0A9Q8WAL1_9PEZI</name>
<reference evidence="1" key="1">
    <citation type="journal article" date="2021" name="Mol. Plant Microbe Interact.">
        <title>Complete Genome Sequence of the Plant-Pathogenic Fungus Colletotrichum lupini.</title>
        <authorList>
            <person name="Baroncelli R."/>
            <person name="Pensec F."/>
            <person name="Da Lio D."/>
            <person name="Boufleur T."/>
            <person name="Vicente I."/>
            <person name="Sarrocco S."/>
            <person name="Picot A."/>
            <person name="Baraldi E."/>
            <person name="Sukno S."/>
            <person name="Thon M."/>
            <person name="Le Floch G."/>
        </authorList>
    </citation>
    <scope>NUCLEOTIDE SEQUENCE</scope>
    <source>
        <strain evidence="1">IMI 504893</strain>
    </source>
</reference>